<evidence type="ECO:0000313" key="3">
    <source>
        <dbReference type="Proteomes" id="UP000054928"/>
    </source>
</evidence>
<feature type="region of interest" description="Disordered" evidence="1">
    <location>
        <begin position="123"/>
        <end position="169"/>
    </location>
</feature>
<sequence>MSAKDAVSANSARFLSSKPDRVNVIYAPEKEERMMKGMDDILNLVRDSSSLEKIVPHIPPSELKKDLETFGTFSIGPTQLSRSHDQPIFGLLPQNSAPHLNQYPVSHAVDHTPQVPSGYSPQNQHVGNPNGQISAQHQQIGSPYGQAQQQHIDHPYGQTSAHQQGGGGNLHPGVMHNSNAANKMDLENQPSVDAMKFAKSYSWTIKIDDIAQKAAAKNNLDFLIRLQQFEILRETWLENVYTWVRRERPYVLQQQNNQLWIKLKTQVQKAERLYGDDAKSVQHIEHTLRIEIDKVSEQYNQNLKKAYYRRMTVAYHQKLNEEYDQKLSEALNEEHRQELNDELNRKMKEEYHPKMNEKFYQKLTEDYRHLMNSWLTGDLTQPGGWFLRQLYFPCVVTNTIKNVKSAILFDKMAQRMEFVTRQIPTSHASKSYSSKFLLAHIDDSLLNNPPDVVESNALDKIKKIDGGLDNLLEMTLADVQPLEMFMYLCSIGHFSTTDPLMQTLEVYTRLYNLDLIIKEPKSIKLEDITKLTPAIPHGMVNKFVQKVGNLLRYGAGGKGNRRVQLLRRKEWDAIQFGGKEKSYRTWVADSTMSPSTLYDTYRRHDVKIDDLIDFYTVDYILRELFSVKPEIPPVIKEQLVPK</sequence>
<accession>A0A0P1AT55</accession>
<dbReference type="Proteomes" id="UP000054928">
    <property type="component" value="Unassembled WGS sequence"/>
</dbReference>
<dbReference type="RefSeq" id="XP_024580758.1">
    <property type="nucleotide sequence ID" value="XM_024730486.1"/>
</dbReference>
<reference evidence="3" key="1">
    <citation type="submission" date="2014-09" db="EMBL/GenBank/DDBJ databases">
        <authorList>
            <person name="Sharma Rahul"/>
            <person name="Thines Marco"/>
        </authorList>
    </citation>
    <scope>NUCLEOTIDE SEQUENCE [LARGE SCALE GENOMIC DNA]</scope>
</reference>
<protein>
    <submittedName>
        <fullName evidence="2">Uncharacterized protein</fullName>
    </submittedName>
</protein>
<evidence type="ECO:0000256" key="1">
    <source>
        <dbReference type="SAM" id="MobiDB-lite"/>
    </source>
</evidence>
<evidence type="ECO:0000313" key="2">
    <source>
        <dbReference type="EMBL" id="CEG44389.1"/>
    </source>
</evidence>
<name>A0A0P1AT55_PLAHL</name>
<keyword evidence="3" id="KW-1185">Reference proteome</keyword>
<feature type="compositionally biased region" description="Polar residues" evidence="1">
    <location>
        <begin position="123"/>
        <end position="150"/>
    </location>
</feature>
<organism evidence="2 3">
    <name type="scientific">Plasmopara halstedii</name>
    <name type="common">Downy mildew of sunflower</name>
    <dbReference type="NCBI Taxonomy" id="4781"/>
    <lineage>
        <taxon>Eukaryota</taxon>
        <taxon>Sar</taxon>
        <taxon>Stramenopiles</taxon>
        <taxon>Oomycota</taxon>
        <taxon>Peronosporomycetes</taxon>
        <taxon>Peronosporales</taxon>
        <taxon>Peronosporaceae</taxon>
        <taxon>Plasmopara</taxon>
    </lineage>
</organism>
<dbReference type="EMBL" id="CCYD01001204">
    <property type="protein sequence ID" value="CEG44389.1"/>
    <property type="molecule type" value="Genomic_DNA"/>
</dbReference>
<dbReference type="AlphaFoldDB" id="A0A0P1AT55"/>
<proteinExistence type="predicted"/>
<dbReference type="GeneID" id="36395812"/>